<organism evidence="1 2">
    <name type="scientific">Bdellovibrio bacteriovorus</name>
    <dbReference type="NCBI Taxonomy" id="959"/>
    <lineage>
        <taxon>Bacteria</taxon>
        <taxon>Pseudomonadati</taxon>
        <taxon>Bdellovibrionota</taxon>
        <taxon>Bdellovibrionia</taxon>
        <taxon>Bdellovibrionales</taxon>
        <taxon>Pseudobdellovibrionaceae</taxon>
        <taxon>Bdellovibrio</taxon>
    </lineage>
</organism>
<dbReference type="AlphaFoldDB" id="A0A161QFF6"/>
<accession>A0A161QFF6</accession>
<dbReference type="Gene3D" id="3.40.50.1110">
    <property type="entry name" value="SGNH hydrolase"/>
    <property type="match status" value="1"/>
</dbReference>
<evidence type="ECO:0008006" key="3">
    <source>
        <dbReference type="Google" id="ProtNLM"/>
    </source>
</evidence>
<comment type="caution">
    <text evidence="1">The sequence shown here is derived from an EMBL/GenBank/DDBJ whole genome shotgun (WGS) entry which is preliminary data.</text>
</comment>
<dbReference type="RefSeq" id="WP_063207974.1">
    <property type="nucleotide sequence ID" value="NZ_LUKD01000006.1"/>
</dbReference>
<dbReference type="Proteomes" id="UP000075799">
    <property type="component" value="Unassembled WGS sequence"/>
</dbReference>
<name>A0A161QFF6_BDEBC</name>
<sequence length="300" mass="35046">MSKFIKKIFILFLPFSFLYSVFIINDYNNYWGFRRNFHSYKGIIIYRFRDYMRAPKKNIIIGDSRVAHFDEATAPYLKEDQSYSNLAFGGASMLESIEMFWWAAKQQKLENVIMSISFYTMNKNYNTNRFFERLKLAENPGKYLVNLEYFKLTLNDALFPIEATENPVASYETYRKYADAINSVVADNYEINMTVLESLKNISEYCKKNNINLVFVTPPMHPSIWTSVVNQKKLFDEINFYKNYLAQLGPILDNETPNNLITLSHASDFSDGFHLKPTSEGFFKFKSAVMNFASTSKNSH</sequence>
<dbReference type="InterPro" id="IPR036514">
    <property type="entry name" value="SGNH_hydro_sf"/>
</dbReference>
<evidence type="ECO:0000313" key="1">
    <source>
        <dbReference type="EMBL" id="KYG64165.1"/>
    </source>
</evidence>
<proteinExistence type="predicted"/>
<protein>
    <recommendedName>
        <fullName evidence="3">SGNH/GDSL hydrolase family protein</fullName>
    </recommendedName>
</protein>
<dbReference type="GO" id="GO:0016788">
    <property type="term" value="F:hydrolase activity, acting on ester bonds"/>
    <property type="evidence" value="ECO:0007669"/>
    <property type="project" value="UniProtKB-ARBA"/>
</dbReference>
<dbReference type="OrthoDB" id="7672074at2"/>
<evidence type="ECO:0000313" key="2">
    <source>
        <dbReference type="Proteomes" id="UP000075799"/>
    </source>
</evidence>
<reference evidence="1 2" key="1">
    <citation type="submission" date="2016-03" db="EMBL/GenBank/DDBJ databases">
        <authorList>
            <person name="Ploux O."/>
        </authorList>
    </citation>
    <scope>NUCLEOTIDE SEQUENCE [LARGE SCALE GENOMIC DNA]</scope>
    <source>
        <strain evidence="1 2">EC13</strain>
    </source>
</reference>
<dbReference type="SUPFAM" id="SSF52266">
    <property type="entry name" value="SGNH hydrolase"/>
    <property type="match status" value="1"/>
</dbReference>
<gene>
    <name evidence="1" type="ORF">AZI87_13025</name>
</gene>
<dbReference type="EMBL" id="LUKD01000006">
    <property type="protein sequence ID" value="KYG64165.1"/>
    <property type="molecule type" value="Genomic_DNA"/>
</dbReference>